<protein>
    <submittedName>
        <fullName evidence="7">SulP family sulfate permease</fullName>
    </submittedName>
</protein>
<feature type="transmembrane region" description="Helical" evidence="5">
    <location>
        <begin position="342"/>
        <end position="371"/>
    </location>
</feature>
<feature type="transmembrane region" description="Helical" evidence="5">
    <location>
        <begin position="6"/>
        <end position="28"/>
    </location>
</feature>
<feature type="transmembrane region" description="Helical" evidence="5">
    <location>
        <begin position="94"/>
        <end position="120"/>
    </location>
</feature>
<feature type="transmembrane region" description="Helical" evidence="5">
    <location>
        <begin position="314"/>
        <end position="330"/>
    </location>
</feature>
<proteinExistence type="predicted"/>
<evidence type="ECO:0000256" key="5">
    <source>
        <dbReference type="SAM" id="Phobius"/>
    </source>
</evidence>
<evidence type="ECO:0000313" key="7">
    <source>
        <dbReference type="EMBL" id="TWH89832.1"/>
    </source>
</evidence>
<reference evidence="7 8" key="1">
    <citation type="journal article" date="2015" name="Stand. Genomic Sci.">
        <title>Genomic Encyclopedia of Bacterial and Archaeal Type Strains, Phase III: the genomes of soil and plant-associated and newly described type strains.</title>
        <authorList>
            <person name="Whitman W.B."/>
            <person name="Woyke T."/>
            <person name="Klenk H.P."/>
            <person name="Zhou Y."/>
            <person name="Lilburn T.G."/>
            <person name="Beck B.J."/>
            <person name="De Vos P."/>
            <person name="Vandamme P."/>
            <person name="Eisen J.A."/>
            <person name="Garrity G."/>
            <person name="Hugenholtz P."/>
            <person name="Kyrpides N.C."/>
        </authorList>
    </citation>
    <scope>NUCLEOTIDE SEQUENCE [LARGE SCALE GENOMIC DNA]</scope>
    <source>
        <strain evidence="7 8">CGMCC 1.10115</strain>
    </source>
</reference>
<dbReference type="InterPro" id="IPR011547">
    <property type="entry name" value="SLC26A/SulP_dom"/>
</dbReference>
<feature type="transmembrane region" description="Helical" evidence="5">
    <location>
        <begin position="288"/>
        <end position="308"/>
    </location>
</feature>
<evidence type="ECO:0000313" key="8">
    <source>
        <dbReference type="Proteomes" id="UP000318667"/>
    </source>
</evidence>
<evidence type="ECO:0000256" key="3">
    <source>
        <dbReference type="ARBA" id="ARBA00022989"/>
    </source>
</evidence>
<dbReference type="PROSITE" id="PS01130">
    <property type="entry name" value="SLC26A"/>
    <property type="match status" value="1"/>
</dbReference>
<evidence type="ECO:0000256" key="2">
    <source>
        <dbReference type="ARBA" id="ARBA00022692"/>
    </source>
</evidence>
<keyword evidence="4 5" id="KW-0472">Membrane</keyword>
<feature type="transmembrane region" description="Helical" evidence="5">
    <location>
        <begin position="209"/>
        <end position="234"/>
    </location>
</feature>
<evidence type="ECO:0000259" key="6">
    <source>
        <dbReference type="Pfam" id="PF00916"/>
    </source>
</evidence>
<feature type="transmembrane region" description="Helical" evidence="5">
    <location>
        <begin position="59"/>
        <end position="82"/>
    </location>
</feature>
<feature type="transmembrane region" description="Helical" evidence="5">
    <location>
        <begin position="140"/>
        <end position="158"/>
    </location>
</feature>
<dbReference type="Proteomes" id="UP000318667">
    <property type="component" value="Unassembled WGS sequence"/>
</dbReference>
<dbReference type="GO" id="GO:0016020">
    <property type="term" value="C:membrane"/>
    <property type="evidence" value="ECO:0007669"/>
    <property type="project" value="UniProtKB-SubCell"/>
</dbReference>
<name>A0A562K330_9BACI</name>
<feature type="transmembrane region" description="Helical" evidence="5">
    <location>
        <begin position="170"/>
        <end position="189"/>
    </location>
</feature>
<dbReference type="Pfam" id="PF00916">
    <property type="entry name" value="Sulfate_transp"/>
    <property type="match status" value="1"/>
</dbReference>
<keyword evidence="8" id="KW-1185">Reference proteome</keyword>
<keyword evidence="2 5" id="KW-0812">Transmembrane</keyword>
<gene>
    <name evidence="7" type="ORF">IQ19_01082</name>
</gene>
<comment type="subcellular location">
    <subcellularLocation>
        <location evidence="1">Membrane</location>
        <topology evidence="1">Multi-pass membrane protein</topology>
    </subcellularLocation>
</comment>
<dbReference type="PANTHER" id="PTHR11814">
    <property type="entry name" value="SULFATE TRANSPORTER"/>
    <property type="match status" value="1"/>
</dbReference>
<feature type="transmembrane region" description="Helical" evidence="5">
    <location>
        <begin position="33"/>
        <end position="53"/>
    </location>
</feature>
<organism evidence="7 8">
    <name type="scientific">Cytobacillus oceanisediminis</name>
    <dbReference type="NCBI Taxonomy" id="665099"/>
    <lineage>
        <taxon>Bacteria</taxon>
        <taxon>Bacillati</taxon>
        <taxon>Bacillota</taxon>
        <taxon>Bacilli</taxon>
        <taxon>Bacillales</taxon>
        <taxon>Bacillaceae</taxon>
        <taxon>Cytobacillus</taxon>
    </lineage>
</organism>
<keyword evidence="3 5" id="KW-1133">Transmembrane helix</keyword>
<evidence type="ECO:0000256" key="1">
    <source>
        <dbReference type="ARBA" id="ARBA00004141"/>
    </source>
</evidence>
<dbReference type="InterPro" id="IPR018045">
    <property type="entry name" value="S04_transporter_CS"/>
</dbReference>
<dbReference type="AlphaFoldDB" id="A0A562K330"/>
<dbReference type="GO" id="GO:0008271">
    <property type="term" value="F:secondary active sulfate transmembrane transporter activity"/>
    <property type="evidence" value="ECO:0007669"/>
    <property type="project" value="InterPro"/>
</dbReference>
<comment type="caution">
    <text evidence="7">The sequence shown here is derived from an EMBL/GenBank/DDBJ whole genome shotgun (WGS) entry which is preliminary data.</text>
</comment>
<sequence>MAYAIIAGVPVQLGLYAGTLPLIVYTLFGSSKFLSVGPVSIVSLIAFSGISGITEPGSAHFVELIILLGLMVGFIHLIMSFFKVGDFFDFISPSVINGFISAAAIIIIVNQLKSIMGISLPEYQNFFQYVMEVIVKLPQVNPYTLTIGLVSVFILVLLKKCTPRSPGPLLVVLVSIFLVGVFDVHKMGVDIVGEIPKGLPKLKINLPSLYTIQLLFPTALIIAFISFLESYAVVKSFNNREKEPINTNKELLGLGLANIASSFTGSIPVAGALSRTAVNYQSGAKSRLALLLTASFIIISLLYLTPLFYFLPKASLAAIIMVAVSSLVKFKQYSLNHAPGELFIFLSTFISTLMLDIFWGLLIGIIFSILLSQIRKALY</sequence>
<dbReference type="EMBL" id="VLKI01000002">
    <property type="protein sequence ID" value="TWH89832.1"/>
    <property type="molecule type" value="Genomic_DNA"/>
</dbReference>
<dbReference type="InterPro" id="IPR001902">
    <property type="entry name" value="SLC26A/SulP_fam"/>
</dbReference>
<evidence type="ECO:0000256" key="4">
    <source>
        <dbReference type="ARBA" id="ARBA00023136"/>
    </source>
</evidence>
<feature type="domain" description="SLC26A/SulP transporter" evidence="6">
    <location>
        <begin position="1"/>
        <end position="344"/>
    </location>
</feature>
<accession>A0A562K330</accession>